<proteinExistence type="predicted"/>
<name>A0A8H6NFT4_9PEZI</name>
<protein>
    <submittedName>
        <fullName evidence="1">Uncharacterized protein</fullName>
    </submittedName>
</protein>
<dbReference type="Proteomes" id="UP000639643">
    <property type="component" value="Unassembled WGS sequence"/>
</dbReference>
<accession>A0A8H6NFT4</accession>
<evidence type="ECO:0000313" key="1">
    <source>
        <dbReference type="EMBL" id="KAF6831992.1"/>
    </source>
</evidence>
<dbReference type="AlphaFoldDB" id="A0A8H6NFT4"/>
<keyword evidence="2" id="KW-1185">Reference proteome</keyword>
<dbReference type="EMBL" id="WIGM01000247">
    <property type="protein sequence ID" value="KAF6831992.1"/>
    <property type="molecule type" value="Genomic_DNA"/>
</dbReference>
<sequence>MPSGCTVQLSITMVPEFDIPGARRSDHPLWLRGGDATARSRWSAAELSEDPTATFLSGGFSDFDAM</sequence>
<reference evidence="1" key="1">
    <citation type="journal article" date="2020" name="Phytopathology">
        <title>Genome Sequence Resources of Colletotrichum truncatum, C. plurivorum, C. musicola, and C. sojae: Four Species Pathogenic to Soybean (Glycine max).</title>
        <authorList>
            <person name="Rogerio F."/>
            <person name="Boufleur T.R."/>
            <person name="Ciampi-Guillardi M."/>
            <person name="Sukno S.A."/>
            <person name="Thon M.R."/>
            <person name="Massola Junior N.S."/>
            <person name="Baroncelli R."/>
        </authorList>
    </citation>
    <scope>NUCLEOTIDE SEQUENCE</scope>
    <source>
        <strain evidence="1">LFN0074</strain>
    </source>
</reference>
<organism evidence="1 2">
    <name type="scientific">Colletotrichum musicola</name>
    <dbReference type="NCBI Taxonomy" id="2175873"/>
    <lineage>
        <taxon>Eukaryota</taxon>
        <taxon>Fungi</taxon>
        <taxon>Dikarya</taxon>
        <taxon>Ascomycota</taxon>
        <taxon>Pezizomycotina</taxon>
        <taxon>Sordariomycetes</taxon>
        <taxon>Hypocreomycetidae</taxon>
        <taxon>Glomerellales</taxon>
        <taxon>Glomerellaceae</taxon>
        <taxon>Colletotrichum</taxon>
        <taxon>Colletotrichum orchidearum species complex</taxon>
    </lineage>
</organism>
<comment type="caution">
    <text evidence="1">The sequence shown here is derived from an EMBL/GenBank/DDBJ whole genome shotgun (WGS) entry which is preliminary data.</text>
</comment>
<gene>
    <name evidence="1" type="ORF">CMUS01_07109</name>
</gene>
<evidence type="ECO:0000313" key="2">
    <source>
        <dbReference type="Proteomes" id="UP000639643"/>
    </source>
</evidence>